<dbReference type="GO" id="GO:0008810">
    <property type="term" value="F:cellulase activity"/>
    <property type="evidence" value="ECO:0007669"/>
    <property type="project" value="UniProtKB-EC"/>
</dbReference>
<dbReference type="AlphaFoldDB" id="A0A1E5TA91"/>
<dbReference type="InterPro" id="IPR017853">
    <property type="entry name" value="GH"/>
</dbReference>
<evidence type="ECO:0000256" key="8">
    <source>
        <dbReference type="ARBA" id="ARBA00023326"/>
    </source>
</evidence>
<name>A0A1E5TA91_9FLAO</name>
<evidence type="ECO:0000256" key="2">
    <source>
        <dbReference type="ARBA" id="ARBA00012601"/>
    </source>
</evidence>
<dbReference type="PANTHER" id="PTHR35923">
    <property type="entry name" value="MAJOR EXTRACELLULAR ENDOGLUCANASE"/>
    <property type="match status" value="1"/>
</dbReference>
<dbReference type="EMBL" id="MDJD01000034">
    <property type="protein sequence ID" value="OEK08246.1"/>
    <property type="molecule type" value="Genomic_DNA"/>
</dbReference>
<evidence type="ECO:0000256" key="9">
    <source>
        <dbReference type="RuleBase" id="RU361153"/>
    </source>
</evidence>
<dbReference type="EC" id="3.2.1.4" evidence="2"/>
<feature type="signal peptide" evidence="10">
    <location>
        <begin position="1"/>
        <end position="21"/>
    </location>
</feature>
<keyword evidence="6" id="KW-0119">Carbohydrate metabolism</keyword>
<feature type="chain" id="PRO_5009186213" description="cellulase" evidence="10">
    <location>
        <begin position="22"/>
        <end position="498"/>
    </location>
</feature>
<evidence type="ECO:0000256" key="4">
    <source>
        <dbReference type="ARBA" id="ARBA00022801"/>
    </source>
</evidence>
<feature type="domain" description="Secretion system C-terminal sorting" evidence="12">
    <location>
        <begin position="424"/>
        <end position="497"/>
    </location>
</feature>
<dbReference type="SUPFAM" id="SSF51445">
    <property type="entry name" value="(Trans)glycosidases"/>
    <property type="match status" value="1"/>
</dbReference>
<dbReference type="GO" id="GO:0030245">
    <property type="term" value="P:cellulose catabolic process"/>
    <property type="evidence" value="ECO:0007669"/>
    <property type="project" value="UniProtKB-KW"/>
</dbReference>
<comment type="similarity">
    <text evidence="9">Belongs to the glycosyl hydrolase 5 (cellulase A) family.</text>
</comment>
<feature type="domain" description="Glycoside hydrolase family 5" evidence="11">
    <location>
        <begin position="39"/>
        <end position="370"/>
    </location>
</feature>
<proteinExistence type="inferred from homology"/>
<keyword evidence="14" id="KW-1185">Reference proteome</keyword>
<evidence type="ECO:0000256" key="1">
    <source>
        <dbReference type="ARBA" id="ARBA00000966"/>
    </source>
</evidence>
<evidence type="ECO:0000313" key="13">
    <source>
        <dbReference type="EMBL" id="OEK08246.1"/>
    </source>
</evidence>
<comment type="caution">
    <text evidence="13">The sequence shown here is derived from an EMBL/GenBank/DDBJ whole genome shotgun (WGS) entry which is preliminary data.</text>
</comment>
<keyword evidence="5" id="KW-0136">Cellulose degradation</keyword>
<dbReference type="STRING" id="1849968.A8C32_01940"/>
<dbReference type="InterPro" id="IPR026444">
    <property type="entry name" value="Secre_tail"/>
</dbReference>
<evidence type="ECO:0000256" key="7">
    <source>
        <dbReference type="ARBA" id="ARBA00023295"/>
    </source>
</evidence>
<keyword evidence="3 10" id="KW-0732">Signal</keyword>
<dbReference type="RefSeq" id="WP_069829756.1">
    <property type="nucleotide sequence ID" value="NZ_MDJD01000034.1"/>
</dbReference>
<dbReference type="Pfam" id="PF18962">
    <property type="entry name" value="Por_Secre_tail"/>
    <property type="match status" value="1"/>
</dbReference>
<sequence>MKKKCFLVLTLLLFISITAQNPNCEGNWLSVDGNKLLDSNNNEVILAGVNWFGFETQISIPHGLYARDIDGLLLQTKDLGFNCLRLPWHNLMLAQSATIQEPNYWVKDPYSYNGIPQIGPYSNLKLQGKTKPIEVLDYIVQWCQDNDMKVILDCHSRNPDAYLVEKLWYTNNVTEQQWINDWVFIADRYKEFDAVIGMDINNEPNGKIDNLEGARWGSNDQYDWRLASEKCGNAILTANPNVLIIVEGIEAYRKPNGDLTSYWWGGNLQGARDFPVRLNAPNKLMYSPHEYGPTVFNQTWFSSPNFPNNMPSIWEEQFNFLNTEGKSPLLIGELGIKSRGGKDEIWFEKFINFIKDKKLHFTFWSLNPNSGDTGGVFEHDWSTVVQWKMDYLKPILSKPIPNSNCTRNTLGISNNTNKGIINAFPNPTSETIQFSFNQIQIKSLSIYTIEGKKIDSIEKPLLLNNIYTYNASKLSKGIYLIKAITSSAKELTTKIAIK</sequence>
<dbReference type="Gene3D" id="3.20.20.80">
    <property type="entry name" value="Glycosidases"/>
    <property type="match status" value="1"/>
</dbReference>
<evidence type="ECO:0000313" key="14">
    <source>
        <dbReference type="Proteomes" id="UP000095713"/>
    </source>
</evidence>
<dbReference type="Pfam" id="PF00150">
    <property type="entry name" value="Cellulase"/>
    <property type="match status" value="1"/>
</dbReference>
<dbReference type="OrthoDB" id="9800955at2"/>
<organism evidence="13 14">
    <name type="scientific">Flavivirga aquatica</name>
    <dbReference type="NCBI Taxonomy" id="1849968"/>
    <lineage>
        <taxon>Bacteria</taxon>
        <taxon>Pseudomonadati</taxon>
        <taxon>Bacteroidota</taxon>
        <taxon>Flavobacteriia</taxon>
        <taxon>Flavobacteriales</taxon>
        <taxon>Flavobacteriaceae</taxon>
        <taxon>Flavivirga</taxon>
    </lineage>
</organism>
<evidence type="ECO:0000256" key="6">
    <source>
        <dbReference type="ARBA" id="ARBA00023277"/>
    </source>
</evidence>
<keyword evidence="4 9" id="KW-0378">Hydrolase</keyword>
<keyword evidence="7 9" id="KW-0326">Glycosidase</keyword>
<protein>
    <recommendedName>
        <fullName evidence="2">cellulase</fullName>
        <ecNumber evidence="2">3.2.1.4</ecNumber>
    </recommendedName>
</protein>
<reference evidence="13 14" key="1">
    <citation type="submission" date="2016-05" db="EMBL/GenBank/DDBJ databases">
        <title>Draft Genome Sequence of Algibacter sp. Strain SK-16 Isolated from the Surface Water of Aburatsubo Inlet.</title>
        <authorList>
            <person name="Wong S.-K."/>
            <person name="Yoshizawa S."/>
            <person name="Nakajima Y."/>
            <person name="Ogura Y."/>
            <person name="Tetsuya H."/>
            <person name="Hamasaki K."/>
        </authorList>
    </citation>
    <scope>NUCLEOTIDE SEQUENCE [LARGE SCALE GENOMIC DNA]</scope>
    <source>
        <strain evidence="13 14">SK-16</strain>
    </source>
</reference>
<evidence type="ECO:0000256" key="3">
    <source>
        <dbReference type="ARBA" id="ARBA00022729"/>
    </source>
</evidence>
<dbReference type="InterPro" id="IPR001547">
    <property type="entry name" value="Glyco_hydro_5"/>
</dbReference>
<evidence type="ECO:0000256" key="10">
    <source>
        <dbReference type="SAM" id="SignalP"/>
    </source>
</evidence>
<comment type="catalytic activity">
    <reaction evidence="1">
        <text>Endohydrolysis of (1-&gt;4)-beta-D-glucosidic linkages in cellulose, lichenin and cereal beta-D-glucans.</text>
        <dbReference type="EC" id="3.2.1.4"/>
    </reaction>
</comment>
<evidence type="ECO:0000259" key="12">
    <source>
        <dbReference type="Pfam" id="PF18962"/>
    </source>
</evidence>
<accession>A0A1E5TA91</accession>
<dbReference type="Proteomes" id="UP000095713">
    <property type="component" value="Unassembled WGS sequence"/>
</dbReference>
<evidence type="ECO:0000259" key="11">
    <source>
        <dbReference type="Pfam" id="PF00150"/>
    </source>
</evidence>
<dbReference type="NCBIfam" id="TIGR04183">
    <property type="entry name" value="Por_Secre_tail"/>
    <property type="match status" value="1"/>
</dbReference>
<evidence type="ECO:0000256" key="5">
    <source>
        <dbReference type="ARBA" id="ARBA00023001"/>
    </source>
</evidence>
<keyword evidence="8" id="KW-0624">Polysaccharide degradation</keyword>
<dbReference type="PANTHER" id="PTHR35923:SF2">
    <property type="entry name" value="ENDOGLUCANASE"/>
    <property type="match status" value="1"/>
</dbReference>
<gene>
    <name evidence="13" type="ORF">A8C32_01940</name>
</gene>